<feature type="compositionally biased region" description="Basic and acidic residues" evidence="3">
    <location>
        <begin position="1036"/>
        <end position="1045"/>
    </location>
</feature>
<evidence type="ECO:0000313" key="5">
    <source>
        <dbReference type="EMBL" id="CAD7623593.1"/>
    </source>
</evidence>
<dbReference type="Pfam" id="PF00400">
    <property type="entry name" value="WD40"/>
    <property type="match status" value="4"/>
</dbReference>
<feature type="region of interest" description="Disordered" evidence="3">
    <location>
        <begin position="1247"/>
        <end position="1266"/>
    </location>
</feature>
<name>A0A7R9PXH6_9ACAR</name>
<accession>A0A7R9PXH6</accession>
<dbReference type="PANTHER" id="PTHR44099">
    <property type="entry name" value="RABCONNECTIN-3B, ISOFORM A"/>
    <property type="match status" value="1"/>
</dbReference>
<dbReference type="InterPro" id="IPR049916">
    <property type="entry name" value="WDR72-like"/>
</dbReference>
<dbReference type="Gene3D" id="2.130.10.10">
    <property type="entry name" value="YVTN repeat-like/Quinoprotein amine dehydrogenase"/>
    <property type="match status" value="3"/>
</dbReference>
<dbReference type="InterPro" id="IPR015943">
    <property type="entry name" value="WD40/YVTN_repeat-like_dom_sf"/>
</dbReference>
<evidence type="ECO:0000256" key="1">
    <source>
        <dbReference type="ARBA" id="ARBA00022553"/>
    </source>
</evidence>
<evidence type="ECO:0000313" key="6">
    <source>
        <dbReference type="Proteomes" id="UP000759131"/>
    </source>
</evidence>
<proteinExistence type="predicted"/>
<dbReference type="PROSITE" id="PS50082">
    <property type="entry name" value="WD_REPEATS_2"/>
    <property type="match status" value="2"/>
</dbReference>
<feature type="region of interest" description="Disordered" evidence="3">
    <location>
        <begin position="1144"/>
        <end position="1225"/>
    </location>
</feature>
<reference evidence="5" key="1">
    <citation type="submission" date="2020-11" db="EMBL/GenBank/DDBJ databases">
        <authorList>
            <person name="Tran Van P."/>
        </authorList>
    </citation>
    <scope>NUCLEOTIDE SEQUENCE</scope>
</reference>
<dbReference type="InterPro" id="IPR057848">
    <property type="entry name" value="WDR72_alpha-sol"/>
</dbReference>
<dbReference type="EMBL" id="CAJPIZ010001753">
    <property type="protein sequence ID" value="CAG2104023.1"/>
    <property type="molecule type" value="Genomic_DNA"/>
</dbReference>
<evidence type="ECO:0000259" key="4">
    <source>
        <dbReference type="Pfam" id="PF23123"/>
    </source>
</evidence>
<keyword evidence="6" id="KW-1185">Reference proteome</keyword>
<evidence type="ECO:0000256" key="2">
    <source>
        <dbReference type="PROSITE-ProRule" id="PRU00221"/>
    </source>
</evidence>
<dbReference type="SUPFAM" id="SSF50978">
    <property type="entry name" value="WD40 repeat-like"/>
    <property type="match status" value="2"/>
</dbReference>
<feature type="repeat" description="WD" evidence="2">
    <location>
        <begin position="629"/>
        <end position="670"/>
    </location>
</feature>
<organism evidence="5">
    <name type="scientific">Medioppia subpectinata</name>
    <dbReference type="NCBI Taxonomy" id="1979941"/>
    <lineage>
        <taxon>Eukaryota</taxon>
        <taxon>Metazoa</taxon>
        <taxon>Ecdysozoa</taxon>
        <taxon>Arthropoda</taxon>
        <taxon>Chelicerata</taxon>
        <taxon>Arachnida</taxon>
        <taxon>Acari</taxon>
        <taxon>Acariformes</taxon>
        <taxon>Sarcoptiformes</taxon>
        <taxon>Oribatida</taxon>
        <taxon>Brachypylina</taxon>
        <taxon>Oppioidea</taxon>
        <taxon>Oppiidae</taxon>
        <taxon>Medioppia</taxon>
    </lineage>
</organism>
<feature type="compositionally biased region" description="Basic and acidic residues" evidence="3">
    <location>
        <begin position="1179"/>
        <end position="1189"/>
    </location>
</feature>
<dbReference type="InterPro" id="IPR036322">
    <property type="entry name" value="WD40_repeat_dom_sf"/>
</dbReference>
<dbReference type="Proteomes" id="UP000759131">
    <property type="component" value="Unassembled WGS sequence"/>
</dbReference>
<dbReference type="GO" id="GO:0005737">
    <property type="term" value="C:cytoplasm"/>
    <property type="evidence" value="ECO:0007669"/>
    <property type="project" value="TreeGrafter"/>
</dbReference>
<keyword evidence="1" id="KW-0597">Phosphoprotein</keyword>
<evidence type="ECO:0000256" key="3">
    <source>
        <dbReference type="SAM" id="MobiDB-lite"/>
    </source>
</evidence>
<feature type="compositionally biased region" description="Basic and acidic residues" evidence="3">
    <location>
        <begin position="1247"/>
        <end position="1265"/>
    </location>
</feature>
<sequence>MTPRSLLFGHSSPVLCLANGKQTNDNSLLVSSSEAGEMSLWDLSDGRCLESVKMQCVHTNIQTYELAAHEDVRLFCNGYYAEILIMDVTTLEVLYTLTSKVNPDWISAMHVLRPVKRQAEDVVIGLSIAGVVKVWTLTGHEVRSTEPIYENESKPIRCLNAIRMTCCIYNQRTVLVVCTKYWQVYDAGDFSLLCSVDSRRGERWSGGDFLTADRIIVWSDTGKGYIYKLPVNCIPDNKEFHSPESDQPFLYCILAIPDDERLLCPPAMNFYLLSKNISEIEVNPNIQKLLIRGDSYGKVVIWSIPDVTNRDVTAVRQESTEIPPQMPPTVIQSLEKAWKLMKPSPCGILDQLVNNKEFHSPESDQPFLYCILAIPDDERLLCPPAMNFYLLSKNISEIEINPNIQKLLIRGDSYGKVVIWSIPDVTNRDVSAVRQESTEIPPQMPPTVIQSLEKAWKLMKPSPCGILDQLIHTSDDTPYYKLTASVYLPLQGRLVCGREDGSIIIVSASQTIMLQFLVGKHLTYEDWPHHQILVGHSGRVNCLLYPHHINNRYDIAHLVSGGVDFSVCLWDLYSGTLLHRFSVHAGEINQLFAPPKECNPRVLQCICSVASDHSVALISLKERKCIMLASRHLFPIHTIKWRPLDDFMIVGCVDGSVYVWQMETGHLDRVLHGIIAEEILNACDENVTTAGDRLTNPAIHLFRGLRHRNLAAIRHAAVRGLHNISSHLEKQKHDVIDMSIRSRSHPLMIQGLRTNPKDQDSHVLFFDVEALIVQLMSEEYSTLTPNTLEAQGLTNTNEYQKYYNLSCSPETQHKLTGFLNKVKDSAENAAQKIQAKADSIGFKNVSGDISVGFYRKGSSASSEVTTPPPSGAKPPAKLTIGETNLTMDITRLLLSLLHAWGLDSDLDKVCESKLGLLRPLRPICFGMISRGGHMSLILPTYVQKLDATSAAQNPKEKIPLTKTDSKHVKLYLPPELRAEEEKARRFSSRLHWELSTAITTNHLLSIISLANTLMSMSSATFIPESERKRRLNRKASRTESKTENDVSAEAEHFANQQQQIKQGWSLLAALHCVLLPDLVKSVHFQRPLVEILARRWQDRCLEVREAAQALLLAELRRVGSKGRKQIVDDWGPYLPNYSDQIHTAHHTEHHSKSHSQPHSIASSPSPSPVPSDSGQNIYKHSDLRAHDDILSDEDDDPDEHSMGVDNGSTTGGDDTNASRISSFTTEGRRKQATAIVLLGVIGSEYGHEVEQSKRKPNDETRRKSVIEGFGPGNYTLARNTSKALAYLLLSPPSSSLPLHTSLRRAAIDLIGRGFTVWEPYLDVSKILLGLLELCCESENLVPSMSFGLPLTPAADSCRTARHAISLIATARPPAFITTLAKEVARYNTLQQNPQHLNIALHQSVLCRGRPEILRNMEILIDKMQTDVSDLIIEAMDIIIHSLDHNMLKTKGLGEVFPTVCRFQNVTFCTSTRRIAVGAKNGNLAIYELRAPKSQVIPAHTAAITCCSFSPDGKHLVSYSMGENKVSFWLTAVGLFGLGNAQTRCVKTYSAPPMSEQVKATGPLKMARFVWVSNKSVILMFADGNEFRFNV</sequence>
<feature type="domain" description="WDR72-like alpha-solenoid" evidence="4">
    <location>
        <begin position="1095"/>
        <end position="1177"/>
    </location>
</feature>
<dbReference type="OrthoDB" id="338622at2759"/>
<dbReference type="Pfam" id="PF23123">
    <property type="entry name" value="WDR72_alpha-sol"/>
    <property type="match status" value="1"/>
</dbReference>
<feature type="compositionally biased region" description="Basic residues" evidence="3">
    <location>
        <begin position="1144"/>
        <end position="1155"/>
    </location>
</feature>
<dbReference type="SMART" id="SM00320">
    <property type="entry name" value="WD40"/>
    <property type="match status" value="6"/>
</dbReference>
<dbReference type="InterPro" id="IPR001680">
    <property type="entry name" value="WD40_rpt"/>
</dbReference>
<gene>
    <name evidence="5" type="ORF">OSB1V03_LOCUS4048</name>
</gene>
<keyword evidence="2" id="KW-0853">WD repeat</keyword>
<dbReference type="PANTHER" id="PTHR44099:SF4">
    <property type="entry name" value="RABCONNECTIN-3B, ISOFORM A"/>
    <property type="match status" value="1"/>
</dbReference>
<feature type="region of interest" description="Disordered" evidence="3">
    <location>
        <begin position="1025"/>
        <end position="1045"/>
    </location>
</feature>
<protein>
    <recommendedName>
        <fullName evidence="4">WDR72-like alpha-solenoid domain-containing protein</fullName>
    </recommendedName>
</protein>
<feature type="repeat" description="WD" evidence="2">
    <location>
        <begin position="7"/>
        <end position="51"/>
    </location>
</feature>
<dbReference type="EMBL" id="OC856328">
    <property type="protein sequence ID" value="CAD7623593.1"/>
    <property type="molecule type" value="Genomic_DNA"/>
</dbReference>
<feature type="compositionally biased region" description="Polar residues" evidence="3">
    <location>
        <begin position="1206"/>
        <end position="1225"/>
    </location>
</feature>